<dbReference type="Proteomes" id="UP000532440">
    <property type="component" value="Unassembled WGS sequence"/>
</dbReference>
<evidence type="ECO:0000313" key="3">
    <source>
        <dbReference type="EMBL" id="MBB5271740.1"/>
    </source>
</evidence>
<comment type="caution">
    <text evidence="3">The sequence shown here is derived from an EMBL/GenBank/DDBJ whole genome shotgun (WGS) entry which is preliminary data.</text>
</comment>
<dbReference type="GO" id="GO:0016787">
    <property type="term" value="F:hydrolase activity"/>
    <property type="evidence" value="ECO:0007669"/>
    <property type="project" value="UniProtKB-KW"/>
</dbReference>
<dbReference type="InterPro" id="IPR000639">
    <property type="entry name" value="Epox_hydrolase-like"/>
</dbReference>
<evidence type="ECO:0000256" key="1">
    <source>
        <dbReference type="ARBA" id="ARBA00022801"/>
    </source>
</evidence>
<name>A0A7W8HIB0_9BURK</name>
<dbReference type="Pfam" id="PF00561">
    <property type="entry name" value="Abhydrolase_1"/>
    <property type="match status" value="1"/>
</dbReference>
<sequence>MYHPITEHVCRTPRHTTFYLSCGAQDAPLLVFVHGWPDLGIGWRHQLRCFAALGFRAVAPDMRGYGRSTVHRDKGAYAIEESVADMLELLAHLGRDRAIWVGHDWGTPVVWGLAAHHPERCAGVAGLCVPYLPAGFAPPVLIPLVDRSIYPEDRFPAGQWDYQLYYEEHFEDAQRVFEADVPATVRAMFRKGNPKGRGRPAKFATTRSDGGHFGGLGRAIDLPLDTDILGEEELHHYAATLERNGFFGPDAWYVNGARNMAFAQRAPGGGRLRMPVLFFHAENDFVCETLESRLAGPMRAHCDDLTELRVPTGHWMAMERPQDVNAGLAKWLALKFPRLWGPPEAG</sequence>
<dbReference type="PANTHER" id="PTHR43329">
    <property type="entry name" value="EPOXIDE HYDROLASE"/>
    <property type="match status" value="1"/>
</dbReference>
<reference evidence="3 4" key="1">
    <citation type="submission" date="2020-08" db="EMBL/GenBank/DDBJ databases">
        <title>Genomic Encyclopedia of Type Strains, Phase IV (KMG-IV): sequencing the most valuable type-strain genomes for metagenomic binning, comparative biology and taxonomic classification.</title>
        <authorList>
            <person name="Goeker M."/>
        </authorList>
    </citation>
    <scope>NUCLEOTIDE SEQUENCE [LARGE SCALE GENOMIC DNA]</scope>
    <source>
        <strain evidence="3 4">DSM 29781</strain>
    </source>
</reference>
<dbReference type="InterPro" id="IPR029058">
    <property type="entry name" value="AB_hydrolase_fold"/>
</dbReference>
<dbReference type="AlphaFoldDB" id="A0A7W8HIB0"/>
<gene>
    <name evidence="3" type="ORF">HNQ70_001750</name>
</gene>
<keyword evidence="1" id="KW-0378">Hydrolase</keyword>
<dbReference type="SUPFAM" id="SSF53474">
    <property type="entry name" value="alpha/beta-Hydrolases"/>
    <property type="match status" value="1"/>
</dbReference>
<keyword evidence="4" id="KW-1185">Reference proteome</keyword>
<evidence type="ECO:0000313" key="4">
    <source>
        <dbReference type="Proteomes" id="UP000532440"/>
    </source>
</evidence>
<feature type="domain" description="AB hydrolase-1" evidence="2">
    <location>
        <begin position="28"/>
        <end position="321"/>
    </location>
</feature>
<proteinExistence type="predicted"/>
<dbReference type="RefSeq" id="WP_221302720.1">
    <property type="nucleotide sequence ID" value="NZ_BAABEW010000001.1"/>
</dbReference>
<dbReference type="Gene3D" id="3.40.50.1820">
    <property type="entry name" value="alpha/beta hydrolase"/>
    <property type="match status" value="1"/>
</dbReference>
<dbReference type="PRINTS" id="PR00412">
    <property type="entry name" value="EPOXHYDRLASE"/>
</dbReference>
<organism evidence="3 4">
    <name type="scientific">Quisquiliibacterium transsilvanicum</name>
    <dbReference type="NCBI Taxonomy" id="1549638"/>
    <lineage>
        <taxon>Bacteria</taxon>
        <taxon>Pseudomonadati</taxon>
        <taxon>Pseudomonadota</taxon>
        <taxon>Betaproteobacteria</taxon>
        <taxon>Burkholderiales</taxon>
        <taxon>Burkholderiaceae</taxon>
        <taxon>Quisquiliibacterium</taxon>
    </lineage>
</organism>
<evidence type="ECO:0000259" key="2">
    <source>
        <dbReference type="Pfam" id="PF00561"/>
    </source>
</evidence>
<dbReference type="InterPro" id="IPR000073">
    <property type="entry name" value="AB_hydrolase_1"/>
</dbReference>
<accession>A0A7W8HIB0</accession>
<dbReference type="EMBL" id="JACHGB010000003">
    <property type="protein sequence ID" value="MBB5271740.1"/>
    <property type="molecule type" value="Genomic_DNA"/>
</dbReference>
<protein>
    <submittedName>
        <fullName evidence="3">Pimeloyl-ACP methyl ester carboxylesterase</fullName>
    </submittedName>
</protein>